<evidence type="ECO:0000256" key="4">
    <source>
        <dbReference type="ARBA" id="ARBA00023239"/>
    </source>
</evidence>
<feature type="signal peptide" evidence="5">
    <location>
        <begin position="1"/>
        <end position="26"/>
    </location>
</feature>
<keyword evidence="2 5" id="KW-0732">Signal</keyword>
<evidence type="ECO:0000256" key="2">
    <source>
        <dbReference type="ARBA" id="ARBA00022729"/>
    </source>
</evidence>
<dbReference type="InterPro" id="IPR008929">
    <property type="entry name" value="Chondroitin_lyas"/>
</dbReference>
<accession>A0A399SEJ2</accession>
<protein>
    <submittedName>
        <fullName evidence="8">Alginate lyase</fullName>
    </submittedName>
</protein>
<dbReference type="GO" id="GO:0016829">
    <property type="term" value="F:lyase activity"/>
    <property type="evidence" value="ECO:0007669"/>
    <property type="project" value="UniProtKB-KW"/>
</dbReference>
<dbReference type="Gene3D" id="2.70.98.70">
    <property type="match status" value="1"/>
</dbReference>
<dbReference type="RefSeq" id="WP_119430399.1">
    <property type="nucleotide sequence ID" value="NZ_QWGE01000001.1"/>
</dbReference>
<dbReference type="Pfam" id="PF07940">
    <property type="entry name" value="Hepar_II_III_C"/>
    <property type="match status" value="1"/>
</dbReference>
<dbReference type="PANTHER" id="PTHR39210">
    <property type="entry name" value="HEPARIN-SULFATE LYASE"/>
    <property type="match status" value="1"/>
</dbReference>
<dbReference type="AlphaFoldDB" id="A0A399SEJ2"/>
<dbReference type="Gene3D" id="1.50.10.100">
    <property type="entry name" value="Chondroitin AC/alginate lyase"/>
    <property type="match status" value="1"/>
</dbReference>
<evidence type="ECO:0000256" key="5">
    <source>
        <dbReference type="SAM" id="SignalP"/>
    </source>
</evidence>
<evidence type="ECO:0000313" key="8">
    <source>
        <dbReference type="EMBL" id="RIJ42516.1"/>
    </source>
</evidence>
<sequence length="738" mass="83161">MIHTLRTLFTFSLALLLMIYTSPAYAQNPQQYPTLILTPDGVAAIKATLGNAPLLTSSFQETKQSTDALMSAGINVHMPKDAGGGFTHEQHKRNYKAMHQAGILFQVTGEDKYLQYVKNMLNAYAKLYPTLGLHPERKEQSPGKLFWQSLNDCVWLVYTIQAYDAVKGQLSQQEIQNIEKNLFYPAARFLSEESAETFDKIHNHGTWAVAAVGMTGYVLNDKKLVQQALYGLDEKGTGGFMAQLDQLFSPDGYYTEGPYYQRYALMPFVVFAQAIANNEPQRKIFSYRDNILLKAINTALQLTYDMKFFPFNDALKEKDLRSVELVYGTNIAYAHTQDKRLLSIAEKQGEVILSAEGVQVAKALDNKEVQPFNFTSMELRDGAKGNEGAVGVLRSGIQDKDEALVMKYSSQGMGHGHFDKLTWLFYDNGSEIIQDYGAARYLNVEAKYGGHYLPENKTWAKQTVSHNTVLVNEQSHFGGNYDLGMKSFPTSRFFDVSNKDVQVMSAEIKEVYPGVNFTRTMAMLRDEAFDNPIILDVFEINAKDSQQQYDLPLYYQGQLINTNFDVQNNSSQLKAVGQKNGYEHLWQVAQGKLPAGTVQVTWLNGDRFYTYSTIGSENAEMLFTRIGANDPNFNLRNEPGLMLRKKGNAGQTVFVSVLEPHGEFNAKDEYTTQASSQIKSLRLQEQDGAKIIWIETMNGDLRAFTLATNPAVKSKHNIKTQSGKLNWVGPYHYFKLKK</sequence>
<comment type="caution">
    <text evidence="8">The sequence shown here is derived from an EMBL/GenBank/DDBJ whole genome shotgun (WGS) entry which is preliminary data.</text>
</comment>
<evidence type="ECO:0000256" key="1">
    <source>
        <dbReference type="ARBA" id="ARBA00004418"/>
    </source>
</evidence>
<evidence type="ECO:0000256" key="3">
    <source>
        <dbReference type="ARBA" id="ARBA00022764"/>
    </source>
</evidence>
<name>A0A399SEJ2_9BACT</name>
<dbReference type="InterPro" id="IPR008397">
    <property type="entry name" value="Alginate_lyase_dom"/>
</dbReference>
<dbReference type="GO" id="GO:0042597">
    <property type="term" value="C:periplasmic space"/>
    <property type="evidence" value="ECO:0007669"/>
    <property type="project" value="UniProtKB-SubCell"/>
</dbReference>
<proteinExistence type="predicted"/>
<evidence type="ECO:0000259" key="6">
    <source>
        <dbReference type="Pfam" id="PF05426"/>
    </source>
</evidence>
<reference evidence="9" key="1">
    <citation type="submission" date="2018-08" db="EMBL/GenBank/DDBJ databases">
        <title>Mucilaginibacter sp. MYSH2.</title>
        <authorList>
            <person name="Seo T."/>
        </authorList>
    </citation>
    <scope>NUCLEOTIDE SEQUENCE [LARGE SCALE GENOMIC DNA]</scope>
    <source>
        <strain evidence="9">KIRAN</strain>
    </source>
</reference>
<keyword evidence="3" id="KW-0574">Periplasm</keyword>
<dbReference type="OrthoDB" id="175534at2"/>
<dbReference type="SUPFAM" id="SSF48230">
    <property type="entry name" value="Chondroitin AC/alginate lyase"/>
    <property type="match status" value="1"/>
</dbReference>
<evidence type="ECO:0000259" key="7">
    <source>
        <dbReference type="Pfam" id="PF07940"/>
    </source>
</evidence>
<feature type="domain" description="Alginate lyase" evidence="6">
    <location>
        <begin position="96"/>
        <end position="302"/>
    </location>
</feature>
<comment type="subcellular location">
    <subcellularLocation>
        <location evidence="1">Periplasm</location>
    </subcellularLocation>
</comment>
<dbReference type="InterPro" id="IPR012480">
    <property type="entry name" value="Hepar_II_III_C"/>
</dbReference>
<gene>
    <name evidence="8" type="ORF">D1627_01220</name>
</gene>
<dbReference type="Pfam" id="PF05426">
    <property type="entry name" value="Alginate_lyase"/>
    <property type="match status" value="1"/>
</dbReference>
<feature type="domain" description="Heparinase II/III-like C-terminal" evidence="7">
    <location>
        <begin position="380"/>
        <end position="593"/>
    </location>
</feature>
<dbReference type="Proteomes" id="UP000266005">
    <property type="component" value="Unassembled WGS sequence"/>
</dbReference>
<feature type="chain" id="PRO_5017265252" evidence="5">
    <location>
        <begin position="27"/>
        <end position="738"/>
    </location>
</feature>
<keyword evidence="9" id="KW-1185">Reference proteome</keyword>
<dbReference type="PANTHER" id="PTHR39210:SF1">
    <property type="entry name" value="HEPARIN-SULFATE LYASE"/>
    <property type="match status" value="1"/>
</dbReference>
<dbReference type="EMBL" id="QWGE01000001">
    <property type="protein sequence ID" value="RIJ42516.1"/>
    <property type="molecule type" value="Genomic_DNA"/>
</dbReference>
<evidence type="ECO:0000313" key="9">
    <source>
        <dbReference type="Proteomes" id="UP000266005"/>
    </source>
</evidence>
<organism evidence="8 9">
    <name type="scientific">Pontibacter oryzae</name>
    <dbReference type="NCBI Taxonomy" id="2304593"/>
    <lineage>
        <taxon>Bacteria</taxon>
        <taxon>Pseudomonadati</taxon>
        <taxon>Bacteroidota</taxon>
        <taxon>Cytophagia</taxon>
        <taxon>Cytophagales</taxon>
        <taxon>Hymenobacteraceae</taxon>
        <taxon>Pontibacter</taxon>
    </lineage>
</organism>
<keyword evidence="4 8" id="KW-0456">Lyase</keyword>